<dbReference type="AlphaFoldDB" id="A0A409Y0N7"/>
<dbReference type="Gene3D" id="2.60.120.260">
    <property type="entry name" value="Galactose-binding domain-like"/>
    <property type="match status" value="3"/>
</dbReference>
<name>A0A409Y0N7_9AGAR</name>
<evidence type="ECO:0000313" key="9">
    <source>
        <dbReference type="Proteomes" id="UP000284706"/>
    </source>
</evidence>
<evidence type="ECO:0008006" key="10">
    <source>
        <dbReference type="Google" id="ProtNLM"/>
    </source>
</evidence>
<dbReference type="GO" id="GO:0071944">
    <property type="term" value="C:cell periphery"/>
    <property type="evidence" value="ECO:0007669"/>
    <property type="project" value="UniProtKB-ARBA"/>
</dbReference>
<feature type="region of interest" description="Disordered" evidence="5">
    <location>
        <begin position="754"/>
        <end position="816"/>
    </location>
</feature>
<evidence type="ECO:0000256" key="3">
    <source>
        <dbReference type="ARBA" id="ARBA00022989"/>
    </source>
</evidence>
<reference evidence="8 9" key="1">
    <citation type="journal article" date="2018" name="Evol. Lett.">
        <title>Horizontal gene cluster transfer increased hallucinogenic mushroom diversity.</title>
        <authorList>
            <person name="Reynolds H.T."/>
            <person name="Vijayakumar V."/>
            <person name="Gluck-Thaler E."/>
            <person name="Korotkin H.B."/>
            <person name="Matheny P.B."/>
            <person name="Slot J.C."/>
        </authorList>
    </citation>
    <scope>NUCLEOTIDE SEQUENCE [LARGE SCALE GENOMIC DNA]</scope>
    <source>
        <strain evidence="8 9">SRW20</strain>
    </source>
</reference>
<protein>
    <recommendedName>
        <fullName evidence="10">Mid2 domain-containing protein</fullName>
    </recommendedName>
</protein>
<evidence type="ECO:0000313" key="8">
    <source>
        <dbReference type="EMBL" id="PPQ96555.1"/>
    </source>
</evidence>
<feature type="signal peptide" evidence="7">
    <location>
        <begin position="1"/>
        <end position="26"/>
    </location>
</feature>
<evidence type="ECO:0000256" key="2">
    <source>
        <dbReference type="ARBA" id="ARBA00022692"/>
    </source>
</evidence>
<keyword evidence="7" id="KW-0732">Signal</keyword>
<feature type="compositionally biased region" description="Low complexity" evidence="5">
    <location>
        <begin position="760"/>
        <end position="816"/>
    </location>
</feature>
<feature type="transmembrane region" description="Helical" evidence="6">
    <location>
        <begin position="822"/>
        <end position="846"/>
    </location>
</feature>
<dbReference type="InParanoid" id="A0A409Y0N7"/>
<keyword evidence="4 6" id="KW-0472">Membrane</keyword>
<keyword evidence="3 6" id="KW-1133">Transmembrane helix</keyword>
<feature type="transmembrane region" description="Helical" evidence="6">
    <location>
        <begin position="221"/>
        <end position="242"/>
    </location>
</feature>
<dbReference type="GO" id="GO:0016020">
    <property type="term" value="C:membrane"/>
    <property type="evidence" value="ECO:0007669"/>
    <property type="project" value="UniProtKB-SubCell"/>
</dbReference>
<feature type="compositionally biased region" description="Low complexity" evidence="5">
    <location>
        <begin position="906"/>
        <end position="915"/>
    </location>
</feature>
<dbReference type="Proteomes" id="UP000284706">
    <property type="component" value="Unassembled WGS sequence"/>
</dbReference>
<feature type="region of interest" description="Disordered" evidence="5">
    <location>
        <begin position="887"/>
        <end position="921"/>
    </location>
</feature>
<gene>
    <name evidence="8" type="ORF">CVT26_006362</name>
</gene>
<feature type="region of interest" description="Disordered" evidence="5">
    <location>
        <begin position="191"/>
        <end position="213"/>
    </location>
</feature>
<keyword evidence="9" id="KW-1185">Reference proteome</keyword>
<sequence length="1006" mass="108926">MAFLPLWLKFTLLFWLLCHLPSLTSAANIVNRTIDDTFGDSETHQLVSYQPLNPSTWQDQTCADCFIKPDVSKVFMGTYTAATYRPGNPPNMNITMQFNGTAIYVFFVLFNNNGNGADTLTEANFTVDGNSPVLFQHVPNMAITDVLFNQMVFHQQGLENTQHRLVISTAGVNYDVYVNFDYAIYTHVDTADSPTSSSTTANPTTSSSGGTTIKKSIPTGALVGGIVGGVAVIIAAVSLLIFRLRRQRGYILYSTVKKEPAFDGSSEIIPVDPFTVPPSPQAQADQFHQYYASPVNGIESEDGSHPKGHILLAPQSLSDEAPPRYTITMMFLPLALGAALLFRHLCLFPTLAAVSIVNRTIDDTFGDSETHQRVSYLPAHGVWEDQTCSACHIQPDVSKVFMGTYTAATYFAGRPPNMTITMQFNGTAIYVFFVLFNQVKNGATTLTEANFTVDGNPPLLFRHVPNATVTDPLFNQLVFQQQDLENTQHTLVISTSGVHDNVYVNFDYAIYTHVDTDPPATSPASANTSTSSSSSTAKPIPTGAVVGGIIGGIAKVKVFVIMEFFQLGLEALLLSAILCRSPNFASAANTVNRTIDDSYGDSQTGQLVVYLPEVDIPWHNQTCGGCAIRPDVSQVFMGTYTAATYHPGRPPNMNITMQFNGIAIYVFFILFNNAGSGVTTMTEVNFTVDGNSPVFFQHIPDASTNDILFNQLVFHQQGLENVQHTLVISTSGVDDAVLNIPLWCRQVDIDPPVSLSAPEGPTSPTPSSVAVSPPTSVGSVTSTTTALSSSSDAGNMPSPNSPISSDSTSSSTATKKSVPTGVIIGSIIGGIVIMIIGVTILLLCLCRQTATSHIPRLMVNMKTAFERPSATEAVDPFTLQPVQQYTPPPSGIQSEYGPYSSNYVMSSRQGSSSRSTATTKTEAALRARQQELDRRLRALQEQVAVISGNFEKGQVSGQSDTDARKQLRRVQREITLLSQAHQQPTLALGFLNDQPPGYHQVVRRKS</sequence>
<feature type="transmembrane region" description="Helical" evidence="6">
    <location>
        <begin position="325"/>
        <end position="345"/>
    </location>
</feature>
<evidence type="ECO:0000256" key="6">
    <source>
        <dbReference type="SAM" id="Phobius"/>
    </source>
</evidence>
<keyword evidence="2 6" id="KW-0812">Transmembrane</keyword>
<dbReference type="InterPro" id="IPR051694">
    <property type="entry name" value="Immunoregulatory_rcpt-like"/>
</dbReference>
<accession>A0A409Y0N7</accession>
<comment type="subcellular location">
    <subcellularLocation>
        <location evidence="1">Membrane</location>
        <topology evidence="1">Single-pass membrane protein</topology>
    </subcellularLocation>
</comment>
<proteinExistence type="predicted"/>
<dbReference type="OrthoDB" id="2758521at2759"/>
<dbReference type="EMBL" id="NHYE01001356">
    <property type="protein sequence ID" value="PPQ96555.1"/>
    <property type="molecule type" value="Genomic_DNA"/>
</dbReference>
<dbReference type="PANTHER" id="PTHR15549">
    <property type="entry name" value="PAIRED IMMUNOGLOBULIN-LIKE TYPE 2 RECEPTOR"/>
    <property type="match status" value="1"/>
</dbReference>
<evidence type="ECO:0000256" key="1">
    <source>
        <dbReference type="ARBA" id="ARBA00004167"/>
    </source>
</evidence>
<evidence type="ECO:0000256" key="5">
    <source>
        <dbReference type="SAM" id="MobiDB-lite"/>
    </source>
</evidence>
<comment type="caution">
    <text evidence="8">The sequence shown here is derived from an EMBL/GenBank/DDBJ whole genome shotgun (WGS) entry which is preliminary data.</text>
</comment>
<organism evidence="8 9">
    <name type="scientific">Gymnopilus dilepis</name>
    <dbReference type="NCBI Taxonomy" id="231916"/>
    <lineage>
        <taxon>Eukaryota</taxon>
        <taxon>Fungi</taxon>
        <taxon>Dikarya</taxon>
        <taxon>Basidiomycota</taxon>
        <taxon>Agaricomycotina</taxon>
        <taxon>Agaricomycetes</taxon>
        <taxon>Agaricomycetidae</taxon>
        <taxon>Agaricales</taxon>
        <taxon>Agaricineae</taxon>
        <taxon>Hymenogastraceae</taxon>
        <taxon>Gymnopilus</taxon>
    </lineage>
</organism>
<feature type="chain" id="PRO_5019090086" description="Mid2 domain-containing protein" evidence="7">
    <location>
        <begin position="27"/>
        <end position="1006"/>
    </location>
</feature>
<evidence type="ECO:0000256" key="7">
    <source>
        <dbReference type="SAM" id="SignalP"/>
    </source>
</evidence>
<evidence type="ECO:0000256" key="4">
    <source>
        <dbReference type="ARBA" id="ARBA00023136"/>
    </source>
</evidence>